<name>A0ACB9R2M8_9MYRT</name>
<organism evidence="1 2">
    <name type="scientific">Melastoma candidum</name>
    <dbReference type="NCBI Taxonomy" id="119954"/>
    <lineage>
        <taxon>Eukaryota</taxon>
        <taxon>Viridiplantae</taxon>
        <taxon>Streptophyta</taxon>
        <taxon>Embryophyta</taxon>
        <taxon>Tracheophyta</taxon>
        <taxon>Spermatophyta</taxon>
        <taxon>Magnoliopsida</taxon>
        <taxon>eudicotyledons</taxon>
        <taxon>Gunneridae</taxon>
        <taxon>Pentapetalae</taxon>
        <taxon>rosids</taxon>
        <taxon>malvids</taxon>
        <taxon>Myrtales</taxon>
        <taxon>Melastomataceae</taxon>
        <taxon>Melastomatoideae</taxon>
        <taxon>Melastomateae</taxon>
        <taxon>Melastoma</taxon>
    </lineage>
</organism>
<accession>A0ACB9R2M8</accession>
<sequence>MEVDSPQAPPIIATTRISPHIKVQIYLSKKHRPIQAIAFLDTGAAESLINPAMIPPSFLVPEVNTYKAASSKIFSTYLRTKPLTIMIFPTCTISSAIVATDLPGKDLVLGWDFCAGPFP</sequence>
<dbReference type="EMBL" id="CM042883">
    <property type="protein sequence ID" value="KAI4373351.1"/>
    <property type="molecule type" value="Genomic_DNA"/>
</dbReference>
<protein>
    <submittedName>
        <fullName evidence="1">Uncharacterized protein</fullName>
    </submittedName>
</protein>
<evidence type="ECO:0000313" key="1">
    <source>
        <dbReference type="EMBL" id="KAI4373351.1"/>
    </source>
</evidence>
<dbReference type="Proteomes" id="UP001057402">
    <property type="component" value="Chromosome 4"/>
</dbReference>
<reference evidence="2" key="1">
    <citation type="journal article" date="2023" name="Front. Plant Sci.">
        <title>Chromosomal-level genome assembly of Melastoma candidum provides insights into trichome evolution.</title>
        <authorList>
            <person name="Zhong Y."/>
            <person name="Wu W."/>
            <person name="Sun C."/>
            <person name="Zou P."/>
            <person name="Liu Y."/>
            <person name="Dai S."/>
            <person name="Zhou R."/>
        </authorList>
    </citation>
    <scope>NUCLEOTIDE SEQUENCE [LARGE SCALE GENOMIC DNA]</scope>
</reference>
<keyword evidence="2" id="KW-1185">Reference proteome</keyword>
<evidence type="ECO:0000313" key="2">
    <source>
        <dbReference type="Proteomes" id="UP001057402"/>
    </source>
</evidence>
<gene>
    <name evidence="1" type="ORF">MLD38_011484</name>
</gene>
<comment type="caution">
    <text evidence="1">The sequence shown here is derived from an EMBL/GenBank/DDBJ whole genome shotgun (WGS) entry which is preliminary data.</text>
</comment>
<proteinExistence type="predicted"/>